<keyword evidence="3" id="KW-1185">Reference proteome</keyword>
<keyword evidence="1" id="KW-0812">Transmembrane</keyword>
<dbReference type="STRING" id="39692.BST38_11010"/>
<keyword evidence="1" id="KW-1133">Transmembrane helix</keyword>
<evidence type="ECO:0008006" key="4">
    <source>
        <dbReference type="Google" id="ProtNLM"/>
    </source>
</evidence>
<feature type="transmembrane region" description="Helical" evidence="1">
    <location>
        <begin position="97"/>
        <end position="121"/>
    </location>
</feature>
<proteinExistence type="predicted"/>
<evidence type="ECO:0000313" key="3">
    <source>
        <dbReference type="Proteomes" id="UP000252008"/>
    </source>
</evidence>
<evidence type="ECO:0000313" key="2">
    <source>
        <dbReference type="EMBL" id="SRX81915.1"/>
    </source>
</evidence>
<dbReference type="InterPro" id="IPR021213">
    <property type="entry name" value="DUF2567"/>
</dbReference>
<dbReference type="Proteomes" id="UP000252008">
    <property type="component" value="Unassembled WGS sequence"/>
</dbReference>
<keyword evidence="1" id="KW-0472">Membrane</keyword>
<sequence length="218" mass="21959">MTAATHPPRTSAIRAALTVVVGLALAGALVGALWAWLAPPVKGVVALTRAGDKIKAHIGMEADNWFTSAFLMVGLLSVLAVIAAVAVWQWKTHRGPVLAAALAAGSLLAAASAAGIGALVAHLRYGAVDIAGAPVSEQQRVHYITEAPSVFFGHSPLQIAVSLLVPAAVAATVYLLAAVACPRDDLGAWPPVEYPGSPTGRIGTAVSVPAAAPAPPSP</sequence>
<dbReference type="AlphaFoldDB" id="A0A375YL87"/>
<reference evidence="2 3" key="1">
    <citation type="submission" date="2018-05" db="EMBL/GenBank/DDBJ databases">
        <authorList>
            <consortium name="IHU Genomes"/>
        </authorList>
    </citation>
    <scope>NUCLEOTIDE SEQUENCE [LARGE SCALE GENOMIC DNA]</scope>
    <source>
        <strain evidence="2 3">P7335</strain>
    </source>
</reference>
<dbReference type="EMBL" id="UEGS01000001">
    <property type="protein sequence ID" value="SRX81915.1"/>
    <property type="molecule type" value="Genomic_DNA"/>
</dbReference>
<dbReference type="Pfam" id="PF10821">
    <property type="entry name" value="DUF2567"/>
    <property type="match status" value="1"/>
</dbReference>
<evidence type="ECO:0000256" key="1">
    <source>
        <dbReference type="SAM" id="Phobius"/>
    </source>
</evidence>
<gene>
    <name evidence="2" type="ORF">MPP7335_03671</name>
</gene>
<dbReference type="RefSeq" id="WP_083143326.1">
    <property type="nucleotide sequence ID" value="NZ_MVID01000007.1"/>
</dbReference>
<feature type="transmembrane region" description="Helical" evidence="1">
    <location>
        <begin position="12"/>
        <end position="37"/>
    </location>
</feature>
<feature type="transmembrane region" description="Helical" evidence="1">
    <location>
        <begin position="159"/>
        <end position="181"/>
    </location>
</feature>
<protein>
    <recommendedName>
        <fullName evidence="4">DUF2567 domain-containing protein</fullName>
    </recommendedName>
</protein>
<name>A0A375YL87_MYCPF</name>
<accession>A0A375YL87</accession>
<organism evidence="2 3">
    <name type="scientific">Mycolicibacterium parafortuitum</name>
    <name type="common">Mycobacterium parafortuitum</name>
    <dbReference type="NCBI Taxonomy" id="39692"/>
    <lineage>
        <taxon>Bacteria</taxon>
        <taxon>Bacillati</taxon>
        <taxon>Actinomycetota</taxon>
        <taxon>Actinomycetes</taxon>
        <taxon>Mycobacteriales</taxon>
        <taxon>Mycobacteriaceae</taxon>
        <taxon>Mycolicibacterium</taxon>
    </lineage>
</organism>
<feature type="transmembrane region" description="Helical" evidence="1">
    <location>
        <begin position="69"/>
        <end position="90"/>
    </location>
</feature>